<organism evidence="1 2">
    <name type="scientific">Skermanella aerolata</name>
    <dbReference type="NCBI Taxonomy" id="393310"/>
    <lineage>
        <taxon>Bacteria</taxon>
        <taxon>Pseudomonadati</taxon>
        <taxon>Pseudomonadota</taxon>
        <taxon>Alphaproteobacteria</taxon>
        <taxon>Rhodospirillales</taxon>
        <taxon>Azospirillaceae</taxon>
        <taxon>Skermanella</taxon>
    </lineage>
</organism>
<evidence type="ECO:0008006" key="3">
    <source>
        <dbReference type="Google" id="ProtNLM"/>
    </source>
</evidence>
<accession>A0A512DSZ0</accession>
<evidence type="ECO:0000313" key="2">
    <source>
        <dbReference type="Proteomes" id="UP000321523"/>
    </source>
</evidence>
<dbReference type="PANTHER" id="PTHR37827:SF1">
    <property type="entry name" value="HNH DOMAIN-CONTAINING PROTEIN"/>
    <property type="match status" value="1"/>
</dbReference>
<protein>
    <recommendedName>
        <fullName evidence="3">HNH domain-containing protein</fullName>
    </recommendedName>
</protein>
<evidence type="ECO:0000313" key="1">
    <source>
        <dbReference type="EMBL" id="GEO39587.1"/>
    </source>
</evidence>
<name>A0A512DSZ0_9PROT</name>
<dbReference type="AlphaFoldDB" id="A0A512DSZ0"/>
<dbReference type="RefSeq" id="WP_244619572.1">
    <property type="nucleotide sequence ID" value="NZ_BJYZ01000017.1"/>
</dbReference>
<keyword evidence="2" id="KW-1185">Reference proteome</keyword>
<dbReference type="EMBL" id="BJYZ01000017">
    <property type="protein sequence ID" value="GEO39587.1"/>
    <property type="molecule type" value="Genomic_DNA"/>
</dbReference>
<proteinExistence type="predicted"/>
<dbReference type="Proteomes" id="UP000321523">
    <property type="component" value="Unassembled WGS sequence"/>
</dbReference>
<dbReference type="PANTHER" id="PTHR37827">
    <property type="entry name" value="TUDOR DOMAIN-CONTAINING PROTEIN"/>
    <property type="match status" value="1"/>
</dbReference>
<reference evidence="1 2" key="1">
    <citation type="submission" date="2019-07" db="EMBL/GenBank/DDBJ databases">
        <title>Whole genome shotgun sequence of Skermanella aerolata NBRC 106429.</title>
        <authorList>
            <person name="Hosoyama A."/>
            <person name="Uohara A."/>
            <person name="Ohji S."/>
            <person name="Ichikawa N."/>
        </authorList>
    </citation>
    <scope>NUCLEOTIDE SEQUENCE [LARGE SCALE GENOMIC DNA]</scope>
    <source>
        <strain evidence="1 2">NBRC 106429</strain>
    </source>
</reference>
<gene>
    <name evidence="1" type="ORF">SAE02_37350</name>
</gene>
<sequence>MPGPSVNLHHLVPRTYKGTETVALHRICHSKIHAVLSEKELRDHFHTIDRLRSHPEIARFIKWVARKPPTFTDRHRGGRRSR</sequence>
<comment type="caution">
    <text evidence="1">The sequence shown here is derived from an EMBL/GenBank/DDBJ whole genome shotgun (WGS) entry which is preliminary data.</text>
</comment>